<keyword evidence="4 10" id="KW-1003">Cell membrane</keyword>
<evidence type="ECO:0000256" key="2">
    <source>
        <dbReference type="ARBA" id="ARBA00007379"/>
    </source>
</evidence>
<sequence>MRYHVRQALIALKANFTATMATMTTMILALFMLGAVVLLTLNVDRALGQLESQVEVAAFLDDDADKQAILTRVQALPEVRDAVLTPKDRVLQEMTRDYPYVREAADLAGNPFPDTLKLRVSRVADTVKVAQVVQALPGVESVEYGASYVDRAARTLTVVRTGGFVLVGLLLFGTLLNILNAVRVTMYARRGEINVMRLLGATGSFIRAPYLIEGVLLGLLGGLIAGGLLYPGYGALVTRVGEFAPALPLVRNSLLLAQLGAALVGLGVFVGFVGSLFASARYLKELE</sequence>
<dbReference type="Gene3D" id="3.30.70.3040">
    <property type="match status" value="1"/>
</dbReference>
<name>A0A318S208_9DEIO</name>
<dbReference type="PANTHER" id="PTHR47755">
    <property type="entry name" value="CELL DIVISION PROTEIN FTSX"/>
    <property type="match status" value="1"/>
</dbReference>
<evidence type="ECO:0000256" key="11">
    <source>
        <dbReference type="SAM" id="Phobius"/>
    </source>
</evidence>
<dbReference type="InterPro" id="IPR040690">
    <property type="entry name" value="FtsX_ECD"/>
</dbReference>
<feature type="domain" description="ABC3 transporter permease C-terminal" evidence="12">
    <location>
        <begin position="165"/>
        <end position="279"/>
    </location>
</feature>
<evidence type="ECO:0000259" key="12">
    <source>
        <dbReference type="Pfam" id="PF02687"/>
    </source>
</evidence>
<feature type="transmembrane region" description="Helical" evidence="11">
    <location>
        <begin position="21"/>
        <end position="41"/>
    </location>
</feature>
<evidence type="ECO:0000256" key="8">
    <source>
        <dbReference type="ARBA" id="ARBA00023136"/>
    </source>
</evidence>
<dbReference type="Pfam" id="PF02687">
    <property type="entry name" value="FtsX"/>
    <property type="match status" value="1"/>
</dbReference>
<dbReference type="EMBL" id="QJSX01000026">
    <property type="protein sequence ID" value="PYE48977.1"/>
    <property type="molecule type" value="Genomic_DNA"/>
</dbReference>
<comment type="subcellular location">
    <subcellularLocation>
        <location evidence="1">Cell membrane</location>
        <topology evidence="1">Multi-pass membrane protein</topology>
    </subcellularLocation>
</comment>
<keyword evidence="8 10" id="KW-0472">Membrane</keyword>
<evidence type="ECO:0000256" key="3">
    <source>
        <dbReference type="ARBA" id="ARBA00021907"/>
    </source>
</evidence>
<dbReference type="PANTHER" id="PTHR47755:SF1">
    <property type="entry name" value="CELL DIVISION PROTEIN FTSX"/>
    <property type="match status" value="1"/>
</dbReference>
<protein>
    <recommendedName>
        <fullName evidence="3 10">Cell division protein FtsX</fullName>
    </recommendedName>
</protein>
<accession>A0A318S208</accession>
<dbReference type="InterPro" id="IPR004513">
    <property type="entry name" value="FtsX"/>
</dbReference>
<evidence type="ECO:0000256" key="5">
    <source>
        <dbReference type="ARBA" id="ARBA00022618"/>
    </source>
</evidence>
<dbReference type="Pfam" id="PF18075">
    <property type="entry name" value="FtsX_ECD"/>
    <property type="match status" value="1"/>
</dbReference>
<gene>
    <name evidence="14" type="ORF">DES52_12643</name>
</gene>
<feature type="transmembrane region" description="Helical" evidence="11">
    <location>
        <begin position="210"/>
        <end position="233"/>
    </location>
</feature>
<dbReference type="InterPro" id="IPR003838">
    <property type="entry name" value="ABC3_permease_C"/>
</dbReference>
<organism evidence="14 15">
    <name type="scientific">Deinococcus yavapaiensis KR-236</name>
    <dbReference type="NCBI Taxonomy" id="694435"/>
    <lineage>
        <taxon>Bacteria</taxon>
        <taxon>Thermotogati</taxon>
        <taxon>Deinococcota</taxon>
        <taxon>Deinococci</taxon>
        <taxon>Deinococcales</taxon>
        <taxon>Deinococcaceae</taxon>
        <taxon>Deinococcus</taxon>
    </lineage>
</organism>
<keyword evidence="9 10" id="KW-0131">Cell cycle</keyword>
<dbReference type="AlphaFoldDB" id="A0A318S208"/>
<feature type="transmembrane region" description="Helical" evidence="11">
    <location>
        <begin position="253"/>
        <end position="278"/>
    </location>
</feature>
<evidence type="ECO:0000313" key="14">
    <source>
        <dbReference type="EMBL" id="PYE48977.1"/>
    </source>
</evidence>
<evidence type="ECO:0000256" key="7">
    <source>
        <dbReference type="ARBA" id="ARBA00022989"/>
    </source>
</evidence>
<reference evidence="14 15" key="1">
    <citation type="submission" date="2018-06" db="EMBL/GenBank/DDBJ databases">
        <title>Genomic Encyclopedia of Type Strains, Phase IV (KMG-IV): sequencing the most valuable type-strain genomes for metagenomic binning, comparative biology and taxonomic classification.</title>
        <authorList>
            <person name="Goeker M."/>
        </authorList>
    </citation>
    <scope>NUCLEOTIDE SEQUENCE [LARGE SCALE GENOMIC DNA]</scope>
    <source>
        <strain evidence="14 15">DSM 18048</strain>
    </source>
</reference>
<comment type="caution">
    <text evidence="14">The sequence shown here is derived from an EMBL/GenBank/DDBJ whole genome shotgun (WGS) entry which is preliminary data.</text>
</comment>
<evidence type="ECO:0000256" key="9">
    <source>
        <dbReference type="ARBA" id="ARBA00023306"/>
    </source>
</evidence>
<evidence type="ECO:0000259" key="13">
    <source>
        <dbReference type="Pfam" id="PF18075"/>
    </source>
</evidence>
<feature type="domain" description="FtsX extracellular" evidence="13">
    <location>
        <begin position="54"/>
        <end position="142"/>
    </location>
</feature>
<comment type="similarity">
    <text evidence="2 10">Belongs to the ABC-4 integral membrane protein family. FtsX subfamily.</text>
</comment>
<proteinExistence type="inferred from homology"/>
<dbReference type="GO" id="GO:0005886">
    <property type="term" value="C:plasma membrane"/>
    <property type="evidence" value="ECO:0007669"/>
    <property type="project" value="UniProtKB-SubCell"/>
</dbReference>
<dbReference type="OrthoDB" id="9812531at2"/>
<keyword evidence="15" id="KW-1185">Reference proteome</keyword>
<keyword evidence="6 11" id="KW-0812">Transmembrane</keyword>
<evidence type="ECO:0000256" key="1">
    <source>
        <dbReference type="ARBA" id="ARBA00004651"/>
    </source>
</evidence>
<keyword evidence="5 10" id="KW-0132">Cell division</keyword>
<evidence type="ECO:0000256" key="4">
    <source>
        <dbReference type="ARBA" id="ARBA00022475"/>
    </source>
</evidence>
<dbReference type="Proteomes" id="UP000248326">
    <property type="component" value="Unassembled WGS sequence"/>
</dbReference>
<feature type="transmembrane region" description="Helical" evidence="11">
    <location>
        <begin position="164"/>
        <end position="189"/>
    </location>
</feature>
<dbReference type="GO" id="GO:0051301">
    <property type="term" value="P:cell division"/>
    <property type="evidence" value="ECO:0007669"/>
    <property type="project" value="UniProtKB-KW"/>
</dbReference>
<evidence type="ECO:0000256" key="10">
    <source>
        <dbReference type="PIRNR" id="PIRNR003097"/>
    </source>
</evidence>
<evidence type="ECO:0000313" key="15">
    <source>
        <dbReference type="Proteomes" id="UP000248326"/>
    </source>
</evidence>
<dbReference type="PIRSF" id="PIRSF003097">
    <property type="entry name" value="FtsX"/>
    <property type="match status" value="1"/>
</dbReference>
<evidence type="ECO:0000256" key="6">
    <source>
        <dbReference type="ARBA" id="ARBA00022692"/>
    </source>
</evidence>
<keyword evidence="7 11" id="KW-1133">Transmembrane helix</keyword>